<dbReference type="GO" id="GO:0003677">
    <property type="term" value="F:DNA binding"/>
    <property type="evidence" value="ECO:0007669"/>
    <property type="project" value="InterPro"/>
</dbReference>
<dbReference type="InterPro" id="IPR007811">
    <property type="entry name" value="RPC4"/>
</dbReference>
<reference evidence="8" key="1">
    <citation type="submission" date="2017-01" db="EMBL/GenBank/DDBJ databases">
        <authorList>
            <person name="Wang Y."/>
            <person name="White M."/>
            <person name="Kvist S."/>
            <person name="Moncalvo J.-M."/>
        </authorList>
    </citation>
    <scope>NUCLEOTIDE SEQUENCE [LARGE SCALE GENOMIC DNA]</scope>
    <source>
        <strain evidence="8">ID-206-W2</strain>
    </source>
</reference>
<feature type="region of interest" description="Disordered" evidence="5">
    <location>
        <begin position="70"/>
        <end position="103"/>
    </location>
</feature>
<keyword evidence="3" id="KW-0804">Transcription</keyword>
<sequence length="405" mass="44530">MEDKDNNRKKDDKAVVKKEPGESTSYSAPVRLNSLRTGAGNSIIGSSSLTLGGVQKVRFAPKAPARRIVKQEPAKDKKISELLQAGNSYENHSGRSDDYGFRGRGMDRGRGRGRGRGRQAIQVVSGPFAMGPASLGLGTKQELKKPVKVKREEEGNIVWQGSMRPSSSVSTKKENENREQEEMEADVLDSDDEYGITEEEKKKMAPVVLLTDQNATEQGIMSDLNNESAVNILSELENIVDLLQETNNYKDLMIWQFPEEIPEFKPHGAVDISNNISEESLTPQNQNLGSNNADIKPNVSENKNSTSEVEAGNINNEEQEDQKNSVKLEGQVGEVLVHKSGKVTLVYGGVKMDLVKGVECQFAQQLVALDSEAKQLFSLGEVKNRIICIPDIDDLFSNLAVSPKN</sequence>
<feature type="compositionally biased region" description="Basic and acidic residues" evidence="5">
    <location>
        <begin position="92"/>
        <end position="103"/>
    </location>
</feature>
<evidence type="ECO:0000256" key="5">
    <source>
        <dbReference type="SAM" id="MobiDB-lite"/>
    </source>
</evidence>
<evidence type="ECO:0000313" key="7">
    <source>
        <dbReference type="EMBL" id="OMJ27152.1"/>
    </source>
</evidence>
<evidence type="ECO:0000256" key="3">
    <source>
        <dbReference type="ARBA" id="ARBA00023163"/>
    </source>
</evidence>
<keyword evidence="4" id="KW-0539">Nucleus</keyword>
<dbReference type="EMBL" id="LSSM01001143">
    <property type="protein sequence ID" value="OMJ27152.1"/>
    <property type="molecule type" value="Genomic_DNA"/>
</dbReference>
<feature type="compositionally biased region" description="Polar residues" evidence="5">
    <location>
        <begin position="280"/>
        <end position="316"/>
    </location>
</feature>
<dbReference type="EMBL" id="LSSM01001916">
    <property type="protein sequence ID" value="OMJ24014.1"/>
    <property type="molecule type" value="Genomic_DNA"/>
</dbReference>
<comment type="subcellular location">
    <subcellularLocation>
        <location evidence="1">Nucleus</location>
    </subcellularLocation>
</comment>
<proteinExistence type="predicted"/>
<feature type="compositionally biased region" description="Basic and acidic residues" evidence="5">
    <location>
        <begin position="1"/>
        <end position="21"/>
    </location>
</feature>
<dbReference type="GO" id="GO:0042797">
    <property type="term" value="P:tRNA transcription by RNA polymerase III"/>
    <property type="evidence" value="ECO:0007669"/>
    <property type="project" value="TreeGrafter"/>
</dbReference>
<feature type="region of interest" description="Disordered" evidence="5">
    <location>
        <begin position="280"/>
        <end position="324"/>
    </location>
</feature>
<organism evidence="7 8">
    <name type="scientific">Smittium culicis</name>
    <dbReference type="NCBI Taxonomy" id="133412"/>
    <lineage>
        <taxon>Eukaryota</taxon>
        <taxon>Fungi</taxon>
        <taxon>Fungi incertae sedis</taxon>
        <taxon>Zoopagomycota</taxon>
        <taxon>Kickxellomycotina</taxon>
        <taxon>Harpellomycetes</taxon>
        <taxon>Harpellales</taxon>
        <taxon>Legeriomycetaceae</taxon>
        <taxon>Smittium</taxon>
    </lineage>
</organism>
<protein>
    <submittedName>
        <fullName evidence="7">DNA-directed RNA polymerase III subunit RPC4</fullName>
    </submittedName>
</protein>
<dbReference type="Proteomes" id="UP000187429">
    <property type="component" value="Unassembled WGS sequence"/>
</dbReference>
<feature type="region of interest" description="Disordered" evidence="5">
    <location>
        <begin position="1"/>
        <end position="30"/>
    </location>
</feature>
<dbReference type="OrthoDB" id="5836119at2759"/>
<reference evidence="7" key="2">
    <citation type="submission" date="2017-01" db="EMBL/GenBank/DDBJ databases">
        <authorList>
            <person name="Mah S.A."/>
            <person name="Swanson W.J."/>
            <person name="Moy G.W."/>
            <person name="Vacquier V.D."/>
        </authorList>
    </citation>
    <scope>NUCLEOTIDE SEQUENCE [LARGE SCALE GENOMIC DNA]</scope>
    <source>
        <strain evidence="7">ID-206-W2</strain>
    </source>
</reference>
<evidence type="ECO:0000313" key="8">
    <source>
        <dbReference type="Proteomes" id="UP000187429"/>
    </source>
</evidence>
<evidence type="ECO:0000256" key="1">
    <source>
        <dbReference type="ARBA" id="ARBA00004123"/>
    </source>
</evidence>
<evidence type="ECO:0000256" key="4">
    <source>
        <dbReference type="ARBA" id="ARBA00023242"/>
    </source>
</evidence>
<evidence type="ECO:0000256" key="2">
    <source>
        <dbReference type="ARBA" id="ARBA00022478"/>
    </source>
</evidence>
<dbReference type="Pfam" id="PF05132">
    <property type="entry name" value="RNA_pol_Rpc4"/>
    <property type="match status" value="1"/>
</dbReference>
<dbReference type="PANTHER" id="PTHR13408:SF0">
    <property type="entry name" value="DNA-DIRECTED RNA POLYMERASE III SUBUNIT RPC4"/>
    <property type="match status" value="1"/>
</dbReference>
<feature type="compositionally biased region" description="Basic and acidic residues" evidence="5">
    <location>
        <begin position="171"/>
        <end position="180"/>
    </location>
</feature>
<feature type="compositionally biased region" description="Basic and acidic residues" evidence="5">
    <location>
        <begin position="70"/>
        <end position="80"/>
    </location>
</feature>
<feature type="region of interest" description="Disordered" evidence="5">
    <location>
        <begin position="162"/>
        <end position="186"/>
    </location>
</feature>
<gene>
    <name evidence="7" type="ORF">AYI69_g3428</name>
    <name evidence="6" type="ORF">AYI69_g4783</name>
</gene>
<evidence type="ECO:0000313" key="6">
    <source>
        <dbReference type="EMBL" id="OMJ24014.1"/>
    </source>
</evidence>
<comment type="caution">
    <text evidence="7">The sequence shown here is derived from an EMBL/GenBank/DDBJ whole genome shotgun (WGS) entry which is preliminary data.</text>
</comment>
<dbReference type="GO" id="GO:0005666">
    <property type="term" value="C:RNA polymerase III complex"/>
    <property type="evidence" value="ECO:0007669"/>
    <property type="project" value="InterPro"/>
</dbReference>
<dbReference type="PANTHER" id="PTHR13408">
    <property type="entry name" value="DNA-DIRECTED RNA POLYMERASE III"/>
    <property type="match status" value="1"/>
</dbReference>
<accession>A0A1R1YJS1</accession>
<dbReference type="AlphaFoldDB" id="A0A1R1YJS1"/>
<keyword evidence="2 7" id="KW-0240">DNA-directed RNA polymerase</keyword>
<keyword evidence="8" id="KW-1185">Reference proteome</keyword>
<name>A0A1R1YJS1_9FUNG</name>